<feature type="domain" description="Peptidase M14" evidence="17">
    <location>
        <begin position="111"/>
        <end position="405"/>
    </location>
</feature>
<dbReference type="InterPro" id="IPR033810">
    <property type="entry name" value="Carboxypeptidase_T"/>
</dbReference>
<keyword evidence="6 16" id="KW-0732">Signal</keyword>
<evidence type="ECO:0000256" key="6">
    <source>
        <dbReference type="ARBA" id="ARBA00022729"/>
    </source>
</evidence>
<evidence type="ECO:0000259" key="17">
    <source>
        <dbReference type="PROSITE" id="PS52035"/>
    </source>
</evidence>
<evidence type="ECO:0000256" key="16">
    <source>
        <dbReference type="SAM" id="SignalP"/>
    </source>
</evidence>
<dbReference type="PRINTS" id="PR00765">
    <property type="entry name" value="CRBOXYPTASEA"/>
</dbReference>
<dbReference type="GO" id="GO:0008270">
    <property type="term" value="F:zinc ion binding"/>
    <property type="evidence" value="ECO:0007669"/>
    <property type="project" value="InterPro"/>
</dbReference>
<dbReference type="PROSITE" id="PS52035">
    <property type="entry name" value="PEPTIDASE_M14"/>
    <property type="match status" value="1"/>
</dbReference>
<dbReference type="FunFam" id="3.40.630.10:FF:000084">
    <property type="entry name" value="Carboxypeptidase B2"/>
    <property type="match status" value="1"/>
</dbReference>
<dbReference type="Pfam" id="PF00246">
    <property type="entry name" value="Peptidase_M14"/>
    <property type="match status" value="1"/>
</dbReference>
<evidence type="ECO:0000256" key="10">
    <source>
        <dbReference type="ARBA" id="ARBA00050859"/>
    </source>
</evidence>
<keyword evidence="8" id="KW-0862">Zinc</keyword>
<name>A0A7X0U404_9ACTN</name>
<dbReference type="SUPFAM" id="SSF53187">
    <property type="entry name" value="Zn-dependent exopeptidases"/>
    <property type="match status" value="1"/>
</dbReference>
<evidence type="ECO:0000256" key="14">
    <source>
        <dbReference type="PROSITE-ProRule" id="PRU01379"/>
    </source>
</evidence>
<comment type="similarity">
    <text evidence="2 14">Belongs to the peptidase M14 family.</text>
</comment>
<feature type="signal peptide" evidence="16">
    <location>
        <begin position="1"/>
        <end position="25"/>
    </location>
</feature>
<evidence type="ECO:0000256" key="2">
    <source>
        <dbReference type="ARBA" id="ARBA00005988"/>
    </source>
</evidence>
<organism evidence="18 19">
    <name type="scientific">Nonomuraea rubra</name>
    <dbReference type="NCBI Taxonomy" id="46180"/>
    <lineage>
        <taxon>Bacteria</taxon>
        <taxon>Bacillati</taxon>
        <taxon>Actinomycetota</taxon>
        <taxon>Actinomycetes</taxon>
        <taxon>Streptosporangiales</taxon>
        <taxon>Streptosporangiaceae</taxon>
        <taxon>Nonomuraea</taxon>
    </lineage>
</organism>
<reference evidence="18 19" key="1">
    <citation type="submission" date="2020-08" db="EMBL/GenBank/DDBJ databases">
        <title>Sequencing the genomes of 1000 actinobacteria strains.</title>
        <authorList>
            <person name="Klenk H.-P."/>
        </authorList>
    </citation>
    <scope>NUCLEOTIDE SEQUENCE [LARGE SCALE GENOMIC DNA]</scope>
    <source>
        <strain evidence="18 19">DSM 43768</strain>
    </source>
</reference>
<dbReference type="InterPro" id="IPR000834">
    <property type="entry name" value="Peptidase_M14"/>
</dbReference>
<evidence type="ECO:0000313" key="19">
    <source>
        <dbReference type="Proteomes" id="UP000565579"/>
    </source>
</evidence>
<dbReference type="Pfam" id="PF20773">
    <property type="entry name" value="InhA-like_MAM"/>
    <property type="match status" value="1"/>
</dbReference>
<keyword evidence="7" id="KW-0378">Hydrolase</keyword>
<evidence type="ECO:0000256" key="3">
    <source>
        <dbReference type="ARBA" id="ARBA00022645"/>
    </source>
</evidence>
<evidence type="ECO:0000256" key="7">
    <source>
        <dbReference type="ARBA" id="ARBA00022801"/>
    </source>
</evidence>
<dbReference type="GO" id="GO:0004181">
    <property type="term" value="F:metallocarboxypeptidase activity"/>
    <property type="evidence" value="ECO:0007669"/>
    <property type="project" value="InterPro"/>
</dbReference>
<dbReference type="GO" id="GO:0005615">
    <property type="term" value="C:extracellular space"/>
    <property type="evidence" value="ECO:0007669"/>
    <property type="project" value="TreeGrafter"/>
</dbReference>
<dbReference type="RefSeq" id="WP_185108971.1">
    <property type="nucleotide sequence ID" value="NZ_BAAAXY010000227.1"/>
</dbReference>
<protein>
    <recommendedName>
        <fullName evidence="13">Zinc carboxypeptidase</fullName>
        <ecNumber evidence="12">3.4.17.18</ecNumber>
    </recommendedName>
</protein>
<dbReference type="EMBL" id="JACHMI010000001">
    <property type="protein sequence ID" value="MBB6554248.1"/>
    <property type="molecule type" value="Genomic_DNA"/>
</dbReference>
<dbReference type="EC" id="3.4.17.18" evidence="12"/>
<proteinExistence type="inferred from homology"/>
<keyword evidence="4" id="KW-0645">Protease</keyword>
<keyword evidence="3" id="KW-0121">Carboxypeptidase</keyword>
<evidence type="ECO:0000256" key="15">
    <source>
        <dbReference type="SAM" id="MobiDB-lite"/>
    </source>
</evidence>
<keyword evidence="5" id="KW-0479">Metal-binding</keyword>
<gene>
    <name evidence="18" type="ORF">HD593_009043</name>
</gene>
<dbReference type="GO" id="GO:0006508">
    <property type="term" value="P:proteolysis"/>
    <property type="evidence" value="ECO:0007669"/>
    <property type="project" value="UniProtKB-KW"/>
</dbReference>
<evidence type="ECO:0000256" key="5">
    <source>
        <dbReference type="ARBA" id="ARBA00022723"/>
    </source>
</evidence>
<sequence length="1037" mass="111157">MKRILIMLAGTLLLLGSFTISPASAVPKPPAGPDGVFVYTGELTSDQLATLVAAGVDREEMRIVKRADGKVTVEVILAAALADRLAGQGVTLRTQAASARAARQADGVFKRYAGAGGIREEIIAAADAKPGIAKVVNLGNSLNGTPITAIKVTKDARKLRDGSRRAILYSATQHAREWITPEMVRRLLHHFLDGYGSNAELTQLVNTTELWFLPVANPDGYDYTFTDGNRLWRKNLRDNDGDGQITSNDGVDLNRNFPYKWRYDDEGSSSLFSSQTYRGAAARSEPETAAYDDLTRRVKFTYLINYHSAAMLLLYGISWQQATPAPDDLIFEALLGDDATPAVPTYDPDIGAELYTTNGDTDGHTTNVRGALSITPEMSTCEAAAAKYPDDEWTAETCAGGLGFTFPDDERLIQEEFLMNVPLAVATAKSVHTPDKPVSVVGRTVPDFRPDSFSVSYGDPQPVAVIARRSLGAKALRYRINGGPTRTRSVSEWKGGERYGDENDLYFAEYRGTVSGAKPGDRVEVWFTGFKAGTGTVSSSRFTYTLAKDSKAKVLVMANEDYTGFNPDYPASVTAPKYTATYQQALKAAGYGSETWDVDAQGVPHHLGVLSHFKGLVWELGDNRLSMDQQDVVTVTPLGNLPDADVKRSQQDLTISVRDYLNEGGKLLYTGETAAYYGILDTIVGGIYYGIDGNPDGDCVVTTIEGLFDECLLLADDFTQYYLGVAGRIPRADPSGFTGTGPLAGVGGTFGGPATADNPLDEAGVLLPMGTDFPRFTGTPAADYQLGTPGPFDPVEGEWYVAGPHADDSYMRLTRTIDLGSVTAAQQPQLAFQLSFDTEESYDNVIVEAHTVGQDNWTTLPDLNGGTDTGVPAECEAGFLLEEHPWLLHYLTPGNPCTPTGTTGQWNRFTTGPDTGGWHQVAFDLSAYAGQQVEVSISYVTDPGTGGVGAFVDDTRVVVGGTAVESEGFETGLGPWAIPGPPPGSPTGAGDFARDQADTTAAVATRDTVLLGFGVEQLGSAAEQAAALRKVMRHLLD</sequence>
<comment type="catalytic activity">
    <reaction evidence="10">
        <text>Releases a C-terminal residue, which may be hydrophobic or positively charged.</text>
        <dbReference type="EC" id="3.4.17.18"/>
    </reaction>
</comment>
<feature type="chain" id="PRO_5030943243" description="Zinc carboxypeptidase" evidence="16">
    <location>
        <begin position="26"/>
        <end position="1037"/>
    </location>
</feature>
<keyword evidence="19" id="KW-1185">Reference proteome</keyword>
<feature type="active site" description="Proton donor/acceptor" evidence="14">
    <location>
        <position position="377"/>
    </location>
</feature>
<dbReference type="CDD" id="cd03859">
    <property type="entry name" value="M14_CPT"/>
    <property type="match status" value="1"/>
</dbReference>
<keyword evidence="9" id="KW-0482">Metalloprotease</keyword>
<dbReference type="Gene3D" id="3.40.630.10">
    <property type="entry name" value="Zn peptidases"/>
    <property type="match status" value="1"/>
</dbReference>
<evidence type="ECO:0000256" key="4">
    <source>
        <dbReference type="ARBA" id="ARBA00022670"/>
    </source>
</evidence>
<evidence type="ECO:0000313" key="18">
    <source>
        <dbReference type="EMBL" id="MBB6554248.1"/>
    </source>
</evidence>
<comment type="caution">
    <text evidence="18">The sequence shown here is derived from an EMBL/GenBank/DDBJ whole genome shotgun (WGS) entry which is preliminary data.</text>
</comment>
<evidence type="ECO:0000256" key="1">
    <source>
        <dbReference type="ARBA" id="ARBA00001947"/>
    </source>
</evidence>
<evidence type="ECO:0000256" key="9">
    <source>
        <dbReference type="ARBA" id="ARBA00023049"/>
    </source>
</evidence>
<accession>A0A7X0U404</accession>
<dbReference type="SMART" id="SM00631">
    <property type="entry name" value="Zn_pept"/>
    <property type="match status" value="1"/>
</dbReference>
<dbReference type="PANTHER" id="PTHR11705:SF143">
    <property type="entry name" value="SLL0236 PROTEIN"/>
    <property type="match status" value="1"/>
</dbReference>
<comment type="cofactor">
    <cofactor evidence="1">
        <name>Zn(2+)</name>
        <dbReference type="ChEBI" id="CHEBI:29105"/>
    </cofactor>
</comment>
<comment type="function">
    <text evidence="11">Carboxypeptidase that possesses the specificities of both mammalian Cpase A and B. Thus shows broad substrate specificity, being able to cleave Cbz-Gly-Leu, Cbz-Gly-Val, Cbz-Gly-Phe, Cbz-Gly-Lys and Bz-Gly-Arg in vitro.</text>
</comment>
<evidence type="ECO:0000256" key="12">
    <source>
        <dbReference type="ARBA" id="ARBA00066554"/>
    </source>
</evidence>
<feature type="region of interest" description="Disordered" evidence="15">
    <location>
        <begin position="973"/>
        <end position="992"/>
    </location>
</feature>
<dbReference type="PANTHER" id="PTHR11705">
    <property type="entry name" value="PROTEASE FAMILY M14 CARBOXYPEPTIDASE A,B"/>
    <property type="match status" value="1"/>
</dbReference>
<evidence type="ECO:0000256" key="8">
    <source>
        <dbReference type="ARBA" id="ARBA00022833"/>
    </source>
</evidence>
<dbReference type="AlphaFoldDB" id="A0A7X0U404"/>
<evidence type="ECO:0000256" key="11">
    <source>
        <dbReference type="ARBA" id="ARBA00055464"/>
    </source>
</evidence>
<dbReference type="Proteomes" id="UP000565579">
    <property type="component" value="Unassembled WGS sequence"/>
</dbReference>
<evidence type="ECO:0000256" key="13">
    <source>
        <dbReference type="ARBA" id="ARBA00074273"/>
    </source>
</evidence>